<dbReference type="PANTHER" id="PTHR10283">
    <property type="entry name" value="SOLUTE CARRIER FAMILY 13 MEMBER"/>
    <property type="match status" value="1"/>
</dbReference>
<evidence type="ECO:0000313" key="8">
    <source>
        <dbReference type="Proteomes" id="UP000009047"/>
    </source>
</evidence>
<sequence length="524" mass="57059">MTGQATPTSQGPSGGLPPMPDTIVVAPEKKSIDWKRLIFLFLGLGLFALFFAMPAFDPAVDPRNESFPLTREAQLALGLFLLASTWWIFEVAPIGVTAIMIGLMQVLFYIREPEKALGDFLSPPVWFIFGSLVLGMAFTKSGLTKRMAYKMLNLVGERTSMIMLGCFVIIALMTHLMAHTAVAAAIFPLLMAINALYTDKEGPTKFGKALFIGMAYVAGAGSICTYLGAARAVSAVGFFKEITGNDISFFELSQFMMPVGWIMVFLLWGFFMLVFKPEKPRIENLRERVAALAKEQGAMTIKEWLVLITTVVVVGLFMAKSLIPADAAAQSGFLGFIKGMDRPGIILIATMIFFLTGVLDVNDLEAIPWNIVLLFGGAMSIGYCLWQTGAANWIAVHWLNMFTQAPPLLFVLSIAFLVLMMTNFIMNVAAIAICLPVALVVGKYLGVEAYVILFACLVTAGMPFNLLIGAAPNAIAYESKQFTTGEFFTWGWVANVILMVVLTLAILVIWPMMGLSLFTAPAAG</sequence>
<accession>E1QLI0</accession>
<dbReference type="PANTHER" id="PTHR10283:SF92">
    <property type="entry name" value="LOW-AFFINITY PHOSPHATE TRANSPORTER PHO91"/>
    <property type="match status" value="1"/>
</dbReference>
<evidence type="ECO:0000256" key="4">
    <source>
        <dbReference type="ARBA" id="ARBA00023136"/>
    </source>
</evidence>
<keyword evidence="3 6" id="KW-1133">Transmembrane helix</keyword>
<feature type="transmembrane region" description="Helical" evidence="6">
    <location>
        <begin position="37"/>
        <end position="56"/>
    </location>
</feature>
<dbReference type="HOGENOM" id="CLU_005170_0_0_7"/>
<feature type="transmembrane region" description="Helical" evidence="6">
    <location>
        <begin position="449"/>
        <end position="470"/>
    </location>
</feature>
<dbReference type="AlphaFoldDB" id="E1QLI0"/>
<dbReference type="STRING" id="644282.Deba_3062"/>
<organism evidence="7 8">
    <name type="scientific">Desulfarculus baarsii (strain ATCC 33931 / DSM 2075 / LMG 7858 / VKM B-1802 / 2st14)</name>
    <dbReference type="NCBI Taxonomy" id="644282"/>
    <lineage>
        <taxon>Bacteria</taxon>
        <taxon>Pseudomonadati</taxon>
        <taxon>Thermodesulfobacteriota</taxon>
        <taxon>Desulfarculia</taxon>
        <taxon>Desulfarculales</taxon>
        <taxon>Desulfarculaceae</taxon>
        <taxon>Desulfarculus</taxon>
    </lineage>
</organism>
<evidence type="ECO:0000256" key="1">
    <source>
        <dbReference type="ARBA" id="ARBA00004141"/>
    </source>
</evidence>
<comment type="subcellular location">
    <subcellularLocation>
        <location evidence="1">Membrane</location>
        <topology evidence="1">Multi-pass membrane protein</topology>
    </subcellularLocation>
</comment>
<evidence type="ECO:0000256" key="5">
    <source>
        <dbReference type="SAM" id="MobiDB-lite"/>
    </source>
</evidence>
<feature type="transmembrane region" description="Helical" evidence="6">
    <location>
        <begin position="209"/>
        <end position="229"/>
    </location>
</feature>
<feature type="transmembrane region" description="Helical" evidence="6">
    <location>
        <begin position="77"/>
        <end position="108"/>
    </location>
</feature>
<gene>
    <name evidence="7" type="ordered locus">Deba_3062</name>
</gene>
<dbReference type="Proteomes" id="UP000009047">
    <property type="component" value="Chromosome"/>
</dbReference>
<evidence type="ECO:0000256" key="6">
    <source>
        <dbReference type="SAM" id="Phobius"/>
    </source>
</evidence>
<dbReference type="eggNOG" id="COG0471">
    <property type="taxonomic scope" value="Bacteria"/>
</dbReference>
<dbReference type="EMBL" id="CP002085">
    <property type="protein sequence ID" value="ADK86415.1"/>
    <property type="molecule type" value="Genomic_DNA"/>
</dbReference>
<dbReference type="CDD" id="cd01115">
    <property type="entry name" value="SLC13_permease"/>
    <property type="match status" value="1"/>
</dbReference>
<dbReference type="InterPro" id="IPR001898">
    <property type="entry name" value="SLC13A/DASS"/>
</dbReference>
<feature type="transmembrane region" description="Helical" evidence="6">
    <location>
        <begin position="490"/>
        <end position="510"/>
    </location>
</feature>
<feature type="transmembrane region" description="Helical" evidence="6">
    <location>
        <begin position="343"/>
        <end position="362"/>
    </location>
</feature>
<dbReference type="GO" id="GO:0005315">
    <property type="term" value="F:phosphate transmembrane transporter activity"/>
    <property type="evidence" value="ECO:0007669"/>
    <property type="project" value="TreeGrafter"/>
</dbReference>
<dbReference type="GO" id="GO:0005886">
    <property type="term" value="C:plasma membrane"/>
    <property type="evidence" value="ECO:0007669"/>
    <property type="project" value="TreeGrafter"/>
</dbReference>
<feature type="transmembrane region" description="Helical" evidence="6">
    <location>
        <begin position="255"/>
        <end position="275"/>
    </location>
</feature>
<evidence type="ECO:0000256" key="3">
    <source>
        <dbReference type="ARBA" id="ARBA00022989"/>
    </source>
</evidence>
<feature type="region of interest" description="Disordered" evidence="5">
    <location>
        <begin position="1"/>
        <end position="20"/>
    </location>
</feature>
<feature type="transmembrane region" description="Helical" evidence="6">
    <location>
        <begin position="120"/>
        <end position="139"/>
    </location>
</feature>
<keyword evidence="2 6" id="KW-0812">Transmembrane</keyword>
<feature type="transmembrane region" description="Helical" evidence="6">
    <location>
        <begin position="369"/>
        <end position="389"/>
    </location>
</feature>
<keyword evidence="8" id="KW-1185">Reference proteome</keyword>
<name>E1QLI0_DESB2</name>
<evidence type="ECO:0000313" key="7">
    <source>
        <dbReference type="EMBL" id="ADK86415.1"/>
    </source>
</evidence>
<feature type="transmembrane region" description="Helical" evidence="6">
    <location>
        <begin position="409"/>
        <end position="442"/>
    </location>
</feature>
<keyword evidence="4 6" id="KW-0472">Membrane</keyword>
<protein>
    <submittedName>
        <fullName evidence="7">Sodium/sulphate symporter</fullName>
    </submittedName>
</protein>
<feature type="transmembrane region" description="Helical" evidence="6">
    <location>
        <begin position="178"/>
        <end position="197"/>
    </location>
</feature>
<feature type="transmembrane region" description="Helical" evidence="6">
    <location>
        <begin position="304"/>
        <end position="323"/>
    </location>
</feature>
<evidence type="ECO:0000256" key="2">
    <source>
        <dbReference type="ARBA" id="ARBA00022692"/>
    </source>
</evidence>
<reference evidence="7 8" key="1">
    <citation type="journal article" date="2010" name="Stand. Genomic Sci.">
        <title>Complete genome sequence of Desulfarculus baarsii type strain (2st14).</title>
        <authorList>
            <person name="Sun H."/>
            <person name="Spring S."/>
            <person name="Lapidus A."/>
            <person name="Davenport K."/>
            <person name="Del Rio T.G."/>
            <person name="Tice H."/>
            <person name="Nolan M."/>
            <person name="Copeland A."/>
            <person name="Cheng J.F."/>
            <person name="Lucas S."/>
            <person name="Tapia R."/>
            <person name="Goodwin L."/>
            <person name="Pitluck S."/>
            <person name="Ivanova N."/>
            <person name="Pagani I."/>
            <person name="Mavromatis K."/>
            <person name="Ovchinnikova G."/>
            <person name="Pati A."/>
            <person name="Chen A."/>
            <person name="Palaniappan K."/>
            <person name="Hauser L."/>
            <person name="Chang Y.J."/>
            <person name="Jeffries C.D."/>
            <person name="Detter J.C."/>
            <person name="Han C."/>
            <person name="Rohde M."/>
            <person name="Brambilla E."/>
            <person name="Goker M."/>
            <person name="Woyke T."/>
            <person name="Bristow J."/>
            <person name="Eisen J.A."/>
            <person name="Markowitz V."/>
            <person name="Hugenholtz P."/>
            <person name="Kyrpides N.C."/>
            <person name="Klenk H.P."/>
            <person name="Land M."/>
        </authorList>
    </citation>
    <scope>NUCLEOTIDE SEQUENCE [LARGE SCALE GENOMIC DNA]</scope>
    <source>
        <strain evidence="8">ATCC 33931 / DSM 2075 / LMG 7858 / VKM B-1802 / 2st14</strain>
    </source>
</reference>
<proteinExistence type="predicted"/>
<feature type="compositionally biased region" description="Polar residues" evidence="5">
    <location>
        <begin position="1"/>
        <end position="11"/>
    </location>
</feature>
<dbReference type="Pfam" id="PF00939">
    <property type="entry name" value="Na_sulph_symp"/>
    <property type="match status" value="1"/>
</dbReference>
<dbReference type="KEGG" id="dbr:Deba_3062"/>